<dbReference type="PANTHER" id="PTHR24559">
    <property type="entry name" value="TRANSPOSON TY3-I GAG-POL POLYPROTEIN"/>
    <property type="match status" value="1"/>
</dbReference>
<proteinExistence type="predicted"/>
<organism evidence="1 3">
    <name type="scientific">Trichuris suis</name>
    <name type="common">pig whipworm</name>
    <dbReference type="NCBI Taxonomy" id="68888"/>
    <lineage>
        <taxon>Eukaryota</taxon>
        <taxon>Metazoa</taxon>
        <taxon>Ecdysozoa</taxon>
        <taxon>Nematoda</taxon>
        <taxon>Enoplea</taxon>
        <taxon>Dorylaimia</taxon>
        <taxon>Trichinellida</taxon>
        <taxon>Trichuridae</taxon>
        <taxon>Trichuris</taxon>
    </lineage>
</organism>
<dbReference type="InterPro" id="IPR043128">
    <property type="entry name" value="Rev_trsase/Diguanyl_cyclase"/>
</dbReference>
<dbReference type="PANTHER" id="PTHR24559:SF435">
    <property type="entry name" value="RIBONUCLEASE H"/>
    <property type="match status" value="1"/>
</dbReference>
<accession>A0A085LV68</accession>
<dbReference type="InterPro" id="IPR043502">
    <property type="entry name" value="DNA/RNA_pol_sf"/>
</dbReference>
<dbReference type="Gene3D" id="3.30.70.270">
    <property type="match status" value="1"/>
</dbReference>
<evidence type="ECO:0000313" key="2">
    <source>
        <dbReference type="EMBL" id="KFD66240.1"/>
    </source>
</evidence>
<keyword evidence="3" id="KW-1185">Reference proteome</keyword>
<dbReference type="SUPFAM" id="SSF56672">
    <property type="entry name" value="DNA/RNA polymerases"/>
    <property type="match status" value="1"/>
</dbReference>
<protein>
    <recommendedName>
        <fullName evidence="4">Reverse transcriptase domain-containing protein</fullName>
    </recommendedName>
</protein>
<dbReference type="Proteomes" id="UP000030758">
    <property type="component" value="Unassembled WGS sequence"/>
</dbReference>
<evidence type="ECO:0008006" key="4">
    <source>
        <dbReference type="Google" id="ProtNLM"/>
    </source>
</evidence>
<dbReference type="EMBL" id="KL367526">
    <property type="protein sequence ID" value="KFD66240.1"/>
    <property type="molecule type" value="Genomic_DNA"/>
</dbReference>
<evidence type="ECO:0000313" key="3">
    <source>
        <dbReference type="Proteomes" id="UP000030764"/>
    </source>
</evidence>
<dbReference type="Proteomes" id="UP000030764">
    <property type="component" value="Unassembled WGS sequence"/>
</dbReference>
<dbReference type="EMBL" id="KL363282">
    <property type="protein sequence ID" value="KFD48864.1"/>
    <property type="molecule type" value="Genomic_DNA"/>
</dbReference>
<name>A0A085LV68_9BILA</name>
<dbReference type="Gene3D" id="3.10.10.10">
    <property type="entry name" value="HIV Type 1 Reverse Transcriptase, subunit A, domain 1"/>
    <property type="match status" value="1"/>
</dbReference>
<evidence type="ECO:0000313" key="1">
    <source>
        <dbReference type="EMBL" id="KFD48864.1"/>
    </source>
</evidence>
<dbReference type="InterPro" id="IPR053134">
    <property type="entry name" value="RNA-dir_DNA_polymerase"/>
</dbReference>
<gene>
    <name evidence="1" type="ORF">M513_10227</name>
    <name evidence="2" type="ORF">M514_10227</name>
</gene>
<reference evidence="1 3" key="1">
    <citation type="journal article" date="2014" name="Nat. Genet.">
        <title>Genome and transcriptome of the porcine whipworm Trichuris suis.</title>
        <authorList>
            <person name="Jex A.R."/>
            <person name="Nejsum P."/>
            <person name="Schwarz E.M."/>
            <person name="Hu L."/>
            <person name="Young N.D."/>
            <person name="Hall R.S."/>
            <person name="Korhonen P.K."/>
            <person name="Liao S."/>
            <person name="Thamsborg S."/>
            <person name="Xia J."/>
            <person name="Xu P."/>
            <person name="Wang S."/>
            <person name="Scheerlinck J.P."/>
            <person name="Hofmann A."/>
            <person name="Sternberg P.W."/>
            <person name="Wang J."/>
            <person name="Gasser R.B."/>
        </authorList>
    </citation>
    <scope>NUCLEOTIDE SEQUENCE [LARGE SCALE GENOMIC DNA]</scope>
    <source>
        <strain evidence="2">DCEP-RM93F</strain>
        <strain evidence="1">DCEP-RM93M</strain>
    </source>
</reference>
<dbReference type="AlphaFoldDB" id="A0A085LV68"/>
<sequence>MERAEVSALIKQMLNAGITEPPNSPLVEGIVPVRKKDNSIRLCVDYRKLNEVTWKEAYPLPCIDETLDALASARNFSTTDLLSGY</sequence>